<dbReference type="CDD" id="cd19946">
    <property type="entry name" value="GlpA-like_Fer2_BFD-like"/>
    <property type="match status" value="1"/>
</dbReference>
<feature type="domain" description="FAD dependent oxidoreductase" evidence="2">
    <location>
        <begin position="10"/>
        <end position="358"/>
    </location>
</feature>
<dbReference type="Pfam" id="PF04324">
    <property type="entry name" value="Fer2_BFD"/>
    <property type="match status" value="1"/>
</dbReference>
<dbReference type="GO" id="GO:0016491">
    <property type="term" value="F:oxidoreductase activity"/>
    <property type="evidence" value="ECO:0007669"/>
    <property type="project" value="InterPro"/>
</dbReference>
<feature type="compositionally biased region" description="Basic and acidic residues" evidence="1">
    <location>
        <begin position="504"/>
        <end position="517"/>
    </location>
</feature>
<evidence type="ECO:0000259" key="3">
    <source>
        <dbReference type="Pfam" id="PF04324"/>
    </source>
</evidence>
<dbReference type="EMBL" id="WAJR01000023">
    <property type="protein sequence ID" value="KAB1638697.1"/>
    <property type="molecule type" value="Genomic_DNA"/>
</dbReference>
<feature type="region of interest" description="Disordered" evidence="1">
    <location>
        <begin position="499"/>
        <end position="526"/>
    </location>
</feature>
<dbReference type="PRINTS" id="PR00368">
    <property type="entry name" value="FADPNR"/>
</dbReference>
<dbReference type="OrthoDB" id="9801699at2"/>
<dbReference type="GeneID" id="98658420"/>
<keyword evidence="6" id="KW-1185">Reference proteome</keyword>
<accession>A0A6N6NQP5</accession>
<dbReference type="SUPFAM" id="SSF54373">
    <property type="entry name" value="FAD-linked reductases, C-terminal domain"/>
    <property type="match status" value="1"/>
</dbReference>
<dbReference type="InterPro" id="IPR052745">
    <property type="entry name" value="G3P_Oxidase/Oxidoreductase"/>
</dbReference>
<dbReference type="InterPro" id="IPR006076">
    <property type="entry name" value="FAD-dep_OxRdtase"/>
</dbReference>
<evidence type="ECO:0000313" key="6">
    <source>
        <dbReference type="Proteomes" id="UP000468668"/>
    </source>
</evidence>
<dbReference type="PANTHER" id="PTHR42720">
    <property type="entry name" value="GLYCEROL-3-PHOSPHATE DEHYDROGENASE"/>
    <property type="match status" value="1"/>
</dbReference>
<dbReference type="Gene3D" id="1.10.10.1100">
    <property type="entry name" value="BFD-like [2Fe-2S]-binding domain"/>
    <property type="match status" value="1"/>
</dbReference>
<sequence>MQEGKACSFDVVVVGAGIAGCTAARELARYDLSICVLEAGNDIACGATRANSAIVHAGFDPVPGTLKARFNVEGSKAYPRWCDELGVQFRRNGSMVLAFDDEGRLKLDELVRRADANGVEGVRIVSGSRAREMEPNVSPEVACALVAPTGGIVDPYGFAFAAAENACGNGVRFLFNHRVERIVRVDGGFRVDAAREGFFARAVVNAAGLFADELNNMVSANRFSITPRRGEYYLYDTEYATTFEHTMFQVPGPLGKGVLVTPTIHGNMLIGPNSVSQASKTDLSTTQEGLADIVERARRTWPAASPRGAITNFAGLRAAGESGDFVIGEAVDVPGFFNIACFESPGLTSAPAVATFIASQVAARLGADGNPSFNPRRAPQLPFMAMTDEQREHAIASDPAFGHVVCRCCEVTEAEVVRALHGPLPVLSLDAIKWRTGATMGRCHGGFCSPELVEIMSRELGCSPDAIDKRLPGSRMIASARADYVELVRAGKPAVAGGPFGVADEPRSEARERHAEVGSRQAEPGGRARIEDSFDVVVIGGGAAGMAAAVSARRAGAARVAMVDREKRPGGVLKQCVHNGFGLHRMKAELTGPEYAAQEEQAVIDAGVACEYGVSVLHIDDEGVGKLVVGTRFGAELFFHAKAVVLATGSRERGLGALGIAGARPSGVYTAGCAQNFMNLQGLVPGSTAVVLGSGDIGLIMARRMTLSGIKVLGVYEIMPFSSGLRRNIVQCLDDFGIPLHLSRTVVRLEGETRLQAVVVADVDPATRRPIEGTEERIPCDTLVLSCGLIPENEVAKTAGVALSPITGGAIVDERLATSTPGIFACGNALHVHDLADFASEEGERAGAFAAAFARGEVQGGLASADEAPIEVVAGEGVRYVVPQMISHDAEGAVMLSFRVSDVIEGVRFEVRESEDVSAGEVLARARDVVAVPAEMKRMKVDAESLAGCSRIVVSAVSGLSARRAPAVEGGAR</sequence>
<dbReference type="Gene3D" id="3.30.9.10">
    <property type="entry name" value="D-Amino Acid Oxidase, subunit A, domain 2"/>
    <property type="match status" value="1"/>
</dbReference>
<dbReference type="Pfam" id="PF01266">
    <property type="entry name" value="DAO"/>
    <property type="match status" value="1"/>
</dbReference>
<organism evidence="5 6">
    <name type="scientific">Ellagibacter isourolithinifaciens</name>
    <dbReference type="NCBI Taxonomy" id="2137581"/>
    <lineage>
        <taxon>Bacteria</taxon>
        <taxon>Bacillati</taxon>
        <taxon>Actinomycetota</taxon>
        <taxon>Coriobacteriia</taxon>
        <taxon>Eggerthellales</taxon>
        <taxon>Eggerthellaceae</taxon>
        <taxon>Ellagibacter</taxon>
    </lineage>
</organism>
<dbReference type="SUPFAM" id="SSF51905">
    <property type="entry name" value="FAD/NAD(P)-binding domain"/>
    <property type="match status" value="2"/>
</dbReference>
<evidence type="ECO:0000259" key="4">
    <source>
        <dbReference type="Pfam" id="PF07992"/>
    </source>
</evidence>
<gene>
    <name evidence="5" type="ORF">F8C90_08370</name>
</gene>
<dbReference type="AlphaFoldDB" id="A0A6N6NQP5"/>
<dbReference type="Proteomes" id="UP000468668">
    <property type="component" value="Unassembled WGS sequence"/>
</dbReference>
<name>A0A6N6NQP5_9ACTN</name>
<dbReference type="PRINTS" id="PR00469">
    <property type="entry name" value="PNDRDTASEII"/>
</dbReference>
<dbReference type="RefSeq" id="WP_158050074.1">
    <property type="nucleotide sequence ID" value="NZ_WAJR01000023.1"/>
</dbReference>
<evidence type="ECO:0000313" key="5">
    <source>
        <dbReference type="EMBL" id="KAB1638697.1"/>
    </source>
</evidence>
<dbReference type="InterPro" id="IPR041854">
    <property type="entry name" value="BFD-like_2Fe2S-bd_dom_sf"/>
</dbReference>
<reference evidence="5 6" key="1">
    <citation type="submission" date="2019-09" db="EMBL/GenBank/DDBJ databases">
        <title>Whole genome shotgun sequencing (WGS) of Ellagibacter isourolithinifaciens DSM 104140(T) and Adlercreutzia muris DSM 29508(T).</title>
        <authorList>
            <person name="Stoll D.A."/>
            <person name="Danylec N."/>
            <person name="Huch M."/>
        </authorList>
    </citation>
    <scope>NUCLEOTIDE SEQUENCE [LARGE SCALE GENOMIC DNA]</scope>
    <source>
        <strain evidence="5 6">DSM 104140</strain>
    </source>
</reference>
<dbReference type="InterPro" id="IPR036188">
    <property type="entry name" value="FAD/NAD-bd_sf"/>
</dbReference>
<dbReference type="Gene3D" id="3.50.50.60">
    <property type="entry name" value="FAD/NAD(P)-binding domain"/>
    <property type="match status" value="3"/>
</dbReference>
<evidence type="ECO:0000259" key="2">
    <source>
        <dbReference type="Pfam" id="PF01266"/>
    </source>
</evidence>
<protein>
    <submittedName>
        <fullName evidence="5">FAD-dependent oxidoreductase</fullName>
    </submittedName>
</protein>
<feature type="domain" description="FAD/NAD(P)-binding" evidence="4">
    <location>
        <begin position="534"/>
        <end position="843"/>
    </location>
</feature>
<proteinExistence type="predicted"/>
<dbReference type="Pfam" id="PF07992">
    <property type="entry name" value="Pyr_redox_2"/>
    <property type="match status" value="1"/>
</dbReference>
<evidence type="ECO:0000256" key="1">
    <source>
        <dbReference type="SAM" id="MobiDB-lite"/>
    </source>
</evidence>
<dbReference type="PANTHER" id="PTHR42720:SF1">
    <property type="entry name" value="GLYCEROL 3-PHOSPHATE OXIDASE"/>
    <property type="match status" value="1"/>
</dbReference>
<dbReference type="InterPro" id="IPR023753">
    <property type="entry name" value="FAD/NAD-binding_dom"/>
</dbReference>
<feature type="domain" description="BFD-like [2Fe-2S]-binding" evidence="3">
    <location>
        <begin position="404"/>
        <end position="457"/>
    </location>
</feature>
<dbReference type="PROSITE" id="PS51257">
    <property type="entry name" value="PROKAR_LIPOPROTEIN"/>
    <property type="match status" value="1"/>
</dbReference>
<comment type="caution">
    <text evidence="5">The sequence shown here is derived from an EMBL/GenBank/DDBJ whole genome shotgun (WGS) entry which is preliminary data.</text>
</comment>
<dbReference type="InterPro" id="IPR007419">
    <property type="entry name" value="BFD-like_2Fe2S-bd_dom"/>
</dbReference>